<evidence type="ECO:0000313" key="1">
    <source>
        <dbReference type="EMBL" id="CEL98105.1"/>
    </source>
</evidence>
<dbReference type="PhylomeDB" id="A0A0G4EM95"/>
<gene>
    <name evidence="1" type="ORF">Vbra_3992</name>
</gene>
<evidence type="ECO:0008006" key="3">
    <source>
        <dbReference type="Google" id="ProtNLM"/>
    </source>
</evidence>
<proteinExistence type="predicted"/>
<reference evidence="1 2" key="1">
    <citation type="submission" date="2014-11" db="EMBL/GenBank/DDBJ databases">
        <authorList>
            <person name="Zhu J."/>
            <person name="Qi W."/>
            <person name="Song R."/>
        </authorList>
    </citation>
    <scope>NUCLEOTIDE SEQUENCE [LARGE SCALE GENOMIC DNA]</scope>
</reference>
<dbReference type="VEuPathDB" id="CryptoDB:Vbra_3992"/>
<dbReference type="AlphaFoldDB" id="A0A0G4EM95"/>
<accession>A0A0G4EM95</accession>
<dbReference type="Proteomes" id="UP000041254">
    <property type="component" value="Unassembled WGS sequence"/>
</dbReference>
<name>A0A0G4EM95_VITBC</name>
<dbReference type="InParanoid" id="A0A0G4EM95"/>
<organism evidence="1 2">
    <name type="scientific">Vitrella brassicaformis (strain CCMP3155)</name>
    <dbReference type="NCBI Taxonomy" id="1169540"/>
    <lineage>
        <taxon>Eukaryota</taxon>
        <taxon>Sar</taxon>
        <taxon>Alveolata</taxon>
        <taxon>Colpodellida</taxon>
        <taxon>Vitrellaceae</taxon>
        <taxon>Vitrella</taxon>
    </lineage>
</organism>
<dbReference type="EMBL" id="CDMY01000263">
    <property type="protein sequence ID" value="CEL98105.1"/>
    <property type="molecule type" value="Genomic_DNA"/>
</dbReference>
<sequence>MHPDNLMVTGTVGSAESAPALDIRHIDHECIHEVTTERLHCQVGTPDCYVPLNYRLALARDKHFQPDSQGTDSYGVVVGVAFAALAGYERLASRFQGWAGLKPYPPGNFVSVWSVPKRQIKNMLMTTEGKKKLLEGEGLRMEQQMHNGMMQAINAAIEREERARTASREELNDLYIAKECFSFVRPQEEPFTQPLDTLIERIDRIIQQ</sequence>
<keyword evidence="2" id="KW-1185">Reference proteome</keyword>
<evidence type="ECO:0000313" key="2">
    <source>
        <dbReference type="Proteomes" id="UP000041254"/>
    </source>
</evidence>
<protein>
    <recommendedName>
        <fullName evidence="3">Protein kinase domain-containing protein</fullName>
    </recommendedName>
</protein>